<dbReference type="Proteomes" id="UP000051952">
    <property type="component" value="Unassembled WGS sequence"/>
</dbReference>
<dbReference type="PANTHER" id="PTHR14074:SF16">
    <property type="entry name" value="ANTIVIRAL INNATE IMMUNE RESPONSE RECEPTOR RIG-I"/>
    <property type="match status" value="1"/>
</dbReference>
<dbReference type="GO" id="GO:0003676">
    <property type="term" value="F:nucleic acid binding"/>
    <property type="evidence" value="ECO:0007669"/>
    <property type="project" value="InterPro"/>
</dbReference>
<evidence type="ECO:0000313" key="7">
    <source>
        <dbReference type="Proteomes" id="UP000051952"/>
    </source>
</evidence>
<proteinExistence type="predicted"/>
<dbReference type="InterPro" id="IPR014001">
    <property type="entry name" value="Helicase_ATP-bd"/>
</dbReference>
<dbReference type="GO" id="GO:0005737">
    <property type="term" value="C:cytoplasm"/>
    <property type="evidence" value="ECO:0007669"/>
    <property type="project" value="TreeGrafter"/>
</dbReference>
<feature type="domain" description="Helicase C-terminal" evidence="5">
    <location>
        <begin position="603"/>
        <end position="774"/>
    </location>
</feature>
<evidence type="ECO:0000256" key="3">
    <source>
        <dbReference type="SAM" id="MobiDB-lite"/>
    </source>
</evidence>
<dbReference type="Pfam" id="PF00270">
    <property type="entry name" value="DEAD"/>
    <property type="match status" value="1"/>
</dbReference>
<organism evidence="6 7">
    <name type="scientific">Bodo saltans</name>
    <name type="common">Flagellated protozoan</name>
    <dbReference type="NCBI Taxonomy" id="75058"/>
    <lineage>
        <taxon>Eukaryota</taxon>
        <taxon>Discoba</taxon>
        <taxon>Euglenozoa</taxon>
        <taxon>Kinetoplastea</taxon>
        <taxon>Metakinetoplastina</taxon>
        <taxon>Eubodonida</taxon>
        <taxon>Bodonidae</taxon>
        <taxon>Bodo</taxon>
    </lineage>
</organism>
<gene>
    <name evidence="6" type="ORF">BSAL_60350</name>
</gene>
<dbReference type="Gene3D" id="3.40.50.300">
    <property type="entry name" value="P-loop containing nucleotide triphosphate hydrolases"/>
    <property type="match status" value="2"/>
</dbReference>
<evidence type="ECO:0000259" key="5">
    <source>
        <dbReference type="PROSITE" id="PS51194"/>
    </source>
</evidence>
<feature type="region of interest" description="Disordered" evidence="3">
    <location>
        <begin position="104"/>
        <end position="129"/>
    </location>
</feature>
<dbReference type="InterPro" id="IPR011545">
    <property type="entry name" value="DEAD/DEAH_box_helicase_dom"/>
</dbReference>
<keyword evidence="7" id="KW-1185">Reference proteome</keyword>
<dbReference type="SUPFAM" id="SSF52540">
    <property type="entry name" value="P-loop containing nucleoside triphosphate hydrolases"/>
    <property type="match status" value="1"/>
</dbReference>
<dbReference type="InterPro" id="IPR051363">
    <property type="entry name" value="RLR_Helicase"/>
</dbReference>
<dbReference type="Pfam" id="PF00271">
    <property type="entry name" value="Helicase_C"/>
    <property type="match status" value="1"/>
</dbReference>
<evidence type="ECO:0000259" key="4">
    <source>
        <dbReference type="PROSITE" id="PS51192"/>
    </source>
</evidence>
<evidence type="ECO:0000313" key="6">
    <source>
        <dbReference type="EMBL" id="CUF22365.1"/>
    </source>
</evidence>
<dbReference type="PROSITE" id="PS51194">
    <property type="entry name" value="HELICASE_CTER"/>
    <property type="match status" value="1"/>
</dbReference>
<protein>
    <submittedName>
        <fullName evidence="6">ATP-dependent DEAD/DEAH box RNA helicase, putative</fullName>
    </submittedName>
</protein>
<dbReference type="GO" id="GO:0005524">
    <property type="term" value="F:ATP binding"/>
    <property type="evidence" value="ECO:0007669"/>
    <property type="project" value="UniProtKB-KW"/>
</dbReference>
<dbReference type="OrthoDB" id="251687at2759"/>
<evidence type="ECO:0000256" key="1">
    <source>
        <dbReference type="ARBA" id="ARBA00022741"/>
    </source>
</evidence>
<evidence type="ECO:0000256" key="2">
    <source>
        <dbReference type="ARBA" id="ARBA00022840"/>
    </source>
</evidence>
<keyword evidence="2" id="KW-0067">ATP-binding</keyword>
<accession>A0A0S4IL74</accession>
<dbReference type="EMBL" id="CYKH01000268">
    <property type="protein sequence ID" value="CUF22365.1"/>
    <property type="molecule type" value="Genomic_DNA"/>
</dbReference>
<dbReference type="GO" id="GO:0004386">
    <property type="term" value="F:helicase activity"/>
    <property type="evidence" value="ECO:0007669"/>
    <property type="project" value="UniProtKB-KW"/>
</dbReference>
<feature type="compositionally biased region" description="Pro residues" evidence="3">
    <location>
        <begin position="113"/>
        <end position="124"/>
    </location>
</feature>
<keyword evidence="6" id="KW-0378">Hydrolase</keyword>
<keyword evidence="6" id="KW-0347">Helicase</keyword>
<feature type="domain" description="Helicase ATP-binding" evidence="4">
    <location>
        <begin position="228"/>
        <end position="394"/>
    </location>
</feature>
<dbReference type="VEuPathDB" id="TriTrypDB:BSAL_60350"/>
<name>A0A0S4IL74_BODSA</name>
<dbReference type="InterPro" id="IPR001650">
    <property type="entry name" value="Helicase_C-like"/>
</dbReference>
<dbReference type="SMART" id="SM00490">
    <property type="entry name" value="HELICc"/>
    <property type="match status" value="1"/>
</dbReference>
<dbReference type="PANTHER" id="PTHR14074">
    <property type="entry name" value="HELICASE WITH DEATH DOMAIN-RELATED"/>
    <property type="match status" value="1"/>
</dbReference>
<reference evidence="7" key="1">
    <citation type="submission" date="2015-09" db="EMBL/GenBank/DDBJ databases">
        <authorList>
            <consortium name="Pathogen Informatics"/>
        </authorList>
    </citation>
    <scope>NUCLEOTIDE SEQUENCE [LARGE SCALE GENOMIC DNA]</scope>
    <source>
        <strain evidence="7">Lake Konstanz</strain>
    </source>
</reference>
<dbReference type="PROSITE" id="PS51192">
    <property type="entry name" value="HELICASE_ATP_BIND_1"/>
    <property type="match status" value="1"/>
</dbReference>
<keyword evidence="1" id="KW-0547">Nucleotide-binding</keyword>
<dbReference type="SMART" id="SM00487">
    <property type="entry name" value="DEXDc"/>
    <property type="match status" value="1"/>
</dbReference>
<dbReference type="AlphaFoldDB" id="A0A0S4IL74"/>
<sequence length="1025" mass="113118">MEFRSTPPPPSYEGSRLPDWLLAAAAHQYPTNPSAQLDVMISGHHTHNIPPPSLYELTRPSGGYQMTQGVLHYAPPPTTVSQPPSQRSHLFPAEALAYPKPLPLGYHPFSQQAPPPLEQPPPSYDDPNLSPVSPTAPGVFHQQLETMYRSSTTAAAPVVPAASAVVPPPMGWLRSMPQQSTQGNGVGGDVGFPVTSGWSSPKFSYCSTRRQEEFNERYDMLYPFQQEVFCRAMQQSSIIFLPTGAGKTVIAAALSSYKIATQPGKKIVFIVNRIPLVSQQANVLSRFGLRVAQVCGDKKDATSWSTFMEDGFDAMVVIDAILIEFIAKHTTALFDDCSLLVFDEVHHARKSSNYAKLLQMMDRTMRPMVIGLSASPSARENAAKTREALEELMGISRCHVVCVLKETEDLQQRVSVPQTDVILYQPSSIEKTMDDLIKSTLRAFEDVFVEGLKKLMPSAVYPFSGCRGFPFGSPQYIDKTRQASLVFVQDGMLACAAVADHIGALNQALILLEETSPNEAARFLLCHPTAASLFPNTFESLVSRVEERLPGSPDAVQMEIHIYHLAHQCAGPLYTGLDHVLPLLRDPKRECDTSSKMKVLLELLEGIVDDAVKQDELSSFRGIVFCETKAATVQIVERLMNTTDRLGKLLRPAYFVGHGRTLVPHLGGQTIGMSDNQQQRTLRSFREGDIKLLIATSVAEEGLDIPTCNVVIRYEGVFSVQSFIQSRGRARKRNSQFLVISKDSPANPLRDVLRDCRIQSTVVREVALADQNAIIATNETKSDGPLRIFEADPLKFLMQVQHDYGIRVDQEERACKGGVETSITVTLPDGSKLQGVGIGNPQRSAQEARIQTVKLLYVRGYIRDDTVVSSQSLASSREMPKYRYFKNPNVAVSNTRGVVQQQQTMSGTSTQEGAMMTHQQQAVTDYDEDHWGTYVKPLLLLDKQLRERGFEPPRVVSLATSDTDEPGTLTAAVEFQMRAPGGTEIKWHYLSHKATTWEAAVQGAAMQALRALGHNVVMRPHSNAA</sequence>
<dbReference type="InterPro" id="IPR027417">
    <property type="entry name" value="P-loop_NTPase"/>
</dbReference>